<keyword evidence="3" id="KW-1185">Reference proteome</keyword>
<feature type="compositionally biased region" description="Basic and acidic residues" evidence="1">
    <location>
        <begin position="148"/>
        <end position="157"/>
    </location>
</feature>
<proteinExistence type="predicted"/>
<feature type="compositionally biased region" description="Pro residues" evidence="1">
    <location>
        <begin position="80"/>
        <end position="89"/>
    </location>
</feature>
<accession>A0A0H2RYI5</accession>
<gene>
    <name evidence="2" type="ORF">SCHPADRAFT_193352</name>
</gene>
<dbReference type="AlphaFoldDB" id="A0A0H2RYI5"/>
<protein>
    <submittedName>
        <fullName evidence="2">Uncharacterized protein</fullName>
    </submittedName>
</protein>
<feature type="region of interest" description="Disordered" evidence="1">
    <location>
        <begin position="74"/>
        <end position="215"/>
    </location>
</feature>
<dbReference type="EMBL" id="KQ085911">
    <property type="protein sequence ID" value="KLO16809.1"/>
    <property type="molecule type" value="Genomic_DNA"/>
</dbReference>
<evidence type="ECO:0000313" key="3">
    <source>
        <dbReference type="Proteomes" id="UP000053477"/>
    </source>
</evidence>
<organism evidence="2 3">
    <name type="scientific">Schizopora paradoxa</name>
    <dbReference type="NCBI Taxonomy" id="27342"/>
    <lineage>
        <taxon>Eukaryota</taxon>
        <taxon>Fungi</taxon>
        <taxon>Dikarya</taxon>
        <taxon>Basidiomycota</taxon>
        <taxon>Agaricomycotina</taxon>
        <taxon>Agaricomycetes</taxon>
        <taxon>Hymenochaetales</taxon>
        <taxon>Schizoporaceae</taxon>
        <taxon>Schizopora</taxon>
    </lineage>
</organism>
<reference evidence="2 3" key="1">
    <citation type="submission" date="2015-04" db="EMBL/GenBank/DDBJ databases">
        <title>Complete genome sequence of Schizopora paradoxa KUC8140, a cosmopolitan wood degrader in East Asia.</title>
        <authorList>
            <consortium name="DOE Joint Genome Institute"/>
            <person name="Min B."/>
            <person name="Park H."/>
            <person name="Jang Y."/>
            <person name="Kim J.-J."/>
            <person name="Kim K.H."/>
            <person name="Pangilinan J."/>
            <person name="Lipzen A."/>
            <person name="Riley R."/>
            <person name="Grigoriev I.V."/>
            <person name="Spatafora J.W."/>
            <person name="Choi I.-G."/>
        </authorList>
    </citation>
    <scope>NUCLEOTIDE SEQUENCE [LARGE SCALE GENOMIC DNA]</scope>
    <source>
        <strain evidence="2 3">KUC8140</strain>
    </source>
</reference>
<feature type="compositionally biased region" description="Low complexity" evidence="1">
    <location>
        <begin position="128"/>
        <end position="143"/>
    </location>
</feature>
<sequence length="215" mass="23565">MPGHPNPPEDFPPGTHLRGTLSQVTKQNLVRLANHFGLNSEGGCDGLRTRIGEYINEHFDHFVNLPRYATLFPANRRQQQPPPPPPPPAMRRRRTGAPLLNPRQHDRRSESVSSGPTVFAGFDDEEPNAPADQNGDAQNQQQPFPDVPARDGEHAQNEMDEESDGETLEHAQTPRPNARHRANNDGAAASPTPTSGLGRANGNAFEDIPEGEFSI</sequence>
<evidence type="ECO:0000256" key="1">
    <source>
        <dbReference type="SAM" id="MobiDB-lite"/>
    </source>
</evidence>
<name>A0A0H2RYI5_9AGAM</name>
<dbReference type="Proteomes" id="UP000053477">
    <property type="component" value="Unassembled WGS sequence"/>
</dbReference>
<evidence type="ECO:0000313" key="2">
    <source>
        <dbReference type="EMBL" id="KLO16809.1"/>
    </source>
</evidence>
<dbReference type="InParanoid" id="A0A0H2RYI5"/>